<dbReference type="AlphaFoldDB" id="A0A0D5XT48"/>
<name>A0A0D5XT48_9PSED</name>
<dbReference type="Proteomes" id="UP000032748">
    <property type="component" value="Chromosome"/>
</dbReference>
<dbReference type="KEGG" id="pcz:PCL1606_07950"/>
<gene>
    <name evidence="1" type="ORF">PCL1606_07950</name>
</gene>
<accession>A0A0D5XT48</accession>
<protein>
    <submittedName>
        <fullName evidence="1">Uncharacterized protein</fullName>
    </submittedName>
</protein>
<proteinExistence type="predicted"/>
<evidence type="ECO:0000313" key="1">
    <source>
        <dbReference type="EMBL" id="AKA22251.1"/>
    </source>
</evidence>
<sequence length="61" mass="6408">MCVTHGGYLLAFVLIGRTRCRACKSVEQSPGHCVAGQLNQGFTNVTGAWHGRPVAVVAQPG</sequence>
<organism evidence="1 2">
    <name type="scientific">Pseudomonas chlororaphis</name>
    <dbReference type="NCBI Taxonomy" id="587753"/>
    <lineage>
        <taxon>Bacteria</taxon>
        <taxon>Pseudomonadati</taxon>
        <taxon>Pseudomonadota</taxon>
        <taxon>Gammaproteobacteria</taxon>
        <taxon>Pseudomonadales</taxon>
        <taxon>Pseudomonadaceae</taxon>
        <taxon>Pseudomonas</taxon>
    </lineage>
</organism>
<reference evidence="1 2" key="1">
    <citation type="journal article" date="2015" name="Mol. Plant Microbe Interact.">
        <title>Comparative Genomic Analysis of Pseudomonas chlororaphis PCL1606 Reveals New Insight into Antifungal Compounds Involved in Biocontrol.</title>
        <authorList>
            <person name="Calderon C.E."/>
            <person name="Ramos C."/>
            <person name="de Vicente A."/>
            <person name="Cazorla F.M."/>
        </authorList>
    </citation>
    <scope>NUCLEOTIDE SEQUENCE [LARGE SCALE GENOMIC DNA]</scope>
    <source>
        <strain evidence="1 2">PCL1606</strain>
    </source>
</reference>
<evidence type="ECO:0000313" key="2">
    <source>
        <dbReference type="Proteomes" id="UP000032748"/>
    </source>
</evidence>
<dbReference type="EMBL" id="CP011110">
    <property type="protein sequence ID" value="AKA22251.1"/>
    <property type="molecule type" value="Genomic_DNA"/>
</dbReference>